<organism evidence="10 11">
    <name type="scientific">Sphaerosporella brunnea</name>
    <dbReference type="NCBI Taxonomy" id="1250544"/>
    <lineage>
        <taxon>Eukaryota</taxon>
        <taxon>Fungi</taxon>
        <taxon>Dikarya</taxon>
        <taxon>Ascomycota</taxon>
        <taxon>Pezizomycotina</taxon>
        <taxon>Pezizomycetes</taxon>
        <taxon>Pezizales</taxon>
        <taxon>Pyronemataceae</taxon>
        <taxon>Sphaerosporella</taxon>
    </lineage>
</organism>
<feature type="domain" description="C2H2-type" evidence="9">
    <location>
        <begin position="68"/>
        <end position="96"/>
    </location>
</feature>
<dbReference type="InterPro" id="IPR036236">
    <property type="entry name" value="Znf_C2H2_sf"/>
</dbReference>
<keyword evidence="3" id="KW-0677">Repeat</keyword>
<dbReference type="InterPro" id="IPR051059">
    <property type="entry name" value="VerF-like"/>
</dbReference>
<keyword evidence="6" id="KW-0539">Nucleus</keyword>
<dbReference type="Gene3D" id="3.30.160.60">
    <property type="entry name" value="Classic Zinc Finger"/>
    <property type="match status" value="2"/>
</dbReference>
<evidence type="ECO:0000256" key="7">
    <source>
        <dbReference type="PROSITE-ProRule" id="PRU00042"/>
    </source>
</evidence>
<proteinExistence type="predicted"/>
<evidence type="ECO:0000259" key="9">
    <source>
        <dbReference type="PROSITE" id="PS50157"/>
    </source>
</evidence>
<feature type="region of interest" description="Disordered" evidence="8">
    <location>
        <begin position="167"/>
        <end position="209"/>
    </location>
</feature>
<comment type="subcellular location">
    <subcellularLocation>
        <location evidence="1">Nucleus</location>
    </subcellularLocation>
</comment>
<keyword evidence="5" id="KW-0862">Zinc</keyword>
<dbReference type="Pfam" id="PF04082">
    <property type="entry name" value="Fungal_trans"/>
    <property type="match status" value="1"/>
</dbReference>
<evidence type="ECO:0000313" key="10">
    <source>
        <dbReference type="EMBL" id="KAA8912028.1"/>
    </source>
</evidence>
<dbReference type="GO" id="GO:0000978">
    <property type="term" value="F:RNA polymerase II cis-regulatory region sequence-specific DNA binding"/>
    <property type="evidence" value="ECO:0007669"/>
    <property type="project" value="InterPro"/>
</dbReference>
<dbReference type="InParanoid" id="A0A5J5F679"/>
<keyword evidence="11" id="KW-1185">Reference proteome</keyword>
<dbReference type="Proteomes" id="UP000326924">
    <property type="component" value="Unassembled WGS sequence"/>
</dbReference>
<sequence>MMQVQSQQSKKHDAAAAFQHILTLSTSAVAQAAQKQKRSYKCGHCSTAFRRSEHCVRHERSHTLEKPFGCSVCGCRFSRKDLLVRHERTVHSSSRTVIADSSRPAKRQRTNSLPGDALELVISPAAVAPNQQTTADGRVDITAMPRRASECFVDLSPISPTEIQADARRSSVFSSHDGAQPLTPPESDSSDHTVRNRTTSPLLSENNKMDFGGMQTDMDFSIFFQAGDSKDDGALGSEGLGQSLFASVTAAINGTFSESEQQFAGFEPLDGIREETSPQDSSMTDLFREAAVDGMTPIEEFIIPQTPVTAMRERTSKTSNYPFVSSMAKTQTPSVVIDDATRDWIMQDLAASHPRELLNTFCLPNARALQRYLDSYFKSFHKTFPILHMPTFYPKGTKALLLLSVCCIGAQYCLEKRRARYLFEWTKRFLTIEDVKWKRVEVERKTWLVRSKLLLGFFGIWGAERELVADALAEQGSYASYFRHAQNVLLRREEIPLEQQTWRDWVDIESFKRLCYGIFSLQAIISITFNLQPAVCCSDLRLPLPAAEDLWEAVDANAWESNRNILAPGLYFEEAMEYCFGANSQGDPSSPECGPTAFGGLILVYGLLLQQWQVTQCRQSLQLFGFTTPTISPFTIAQESEKLLGRLHKCLIYTHQNIGSTAGGLLWFAAAGLLRQAYIRQFTQFDQASVRMRTIIRPDEASVDMEAVMRYVMGGIARCSAVTRAAEKATEALEMPIRAGHFMVCKTAALMWSVDHVIAGWDCILFLLRWMFTLETRPRCDWDGEEVKVYNNIQRLLEETDLDLNTDGPMTPSLAALFGDLLADTWVWGITCALGNGMRMLSERLQAAHDGF</sequence>
<dbReference type="PROSITE" id="PS50157">
    <property type="entry name" value="ZINC_FINGER_C2H2_2"/>
    <property type="match status" value="2"/>
</dbReference>
<dbReference type="SMART" id="SM00355">
    <property type="entry name" value="ZnF_C2H2"/>
    <property type="match status" value="2"/>
</dbReference>
<evidence type="ECO:0000256" key="2">
    <source>
        <dbReference type="ARBA" id="ARBA00022723"/>
    </source>
</evidence>
<dbReference type="AlphaFoldDB" id="A0A5J5F679"/>
<feature type="domain" description="C2H2-type" evidence="9">
    <location>
        <begin position="40"/>
        <end position="67"/>
    </location>
</feature>
<evidence type="ECO:0000256" key="8">
    <source>
        <dbReference type="SAM" id="MobiDB-lite"/>
    </source>
</evidence>
<dbReference type="InterPro" id="IPR013087">
    <property type="entry name" value="Znf_C2H2_type"/>
</dbReference>
<dbReference type="GO" id="GO:0008270">
    <property type="term" value="F:zinc ion binding"/>
    <property type="evidence" value="ECO:0007669"/>
    <property type="project" value="UniProtKB-KW"/>
</dbReference>
<evidence type="ECO:0000256" key="1">
    <source>
        <dbReference type="ARBA" id="ARBA00004123"/>
    </source>
</evidence>
<dbReference type="SUPFAM" id="SSF57667">
    <property type="entry name" value="beta-beta-alpha zinc fingers"/>
    <property type="match status" value="1"/>
</dbReference>
<accession>A0A5J5F679</accession>
<keyword evidence="2" id="KW-0479">Metal-binding</keyword>
<dbReference type="EMBL" id="VXIS01000029">
    <property type="protein sequence ID" value="KAA8912028.1"/>
    <property type="molecule type" value="Genomic_DNA"/>
</dbReference>
<reference evidence="10 11" key="1">
    <citation type="submission" date="2019-09" db="EMBL/GenBank/DDBJ databases">
        <title>Draft genome of the ectomycorrhizal ascomycete Sphaerosporella brunnea.</title>
        <authorList>
            <consortium name="DOE Joint Genome Institute"/>
            <person name="Benucci G.M."/>
            <person name="Marozzi G."/>
            <person name="Antonielli L."/>
            <person name="Sanchez S."/>
            <person name="Marco P."/>
            <person name="Wang X."/>
            <person name="Falini L.B."/>
            <person name="Barry K."/>
            <person name="Haridas S."/>
            <person name="Lipzen A."/>
            <person name="Labutti K."/>
            <person name="Grigoriev I.V."/>
            <person name="Murat C."/>
            <person name="Martin F."/>
            <person name="Albertini E."/>
            <person name="Donnini D."/>
            <person name="Bonito G."/>
        </authorList>
    </citation>
    <scope>NUCLEOTIDE SEQUENCE [LARGE SCALE GENOMIC DNA]</scope>
    <source>
        <strain evidence="10 11">Sb_GMNB300</strain>
    </source>
</reference>
<dbReference type="PROSITE" id="PS00028">
    <property type="entry name" value="ZINC_FINGER_C2H2_1"/>
    <property type="match status" value="2"/>
</dbReference>
<dbReference type="GO" id="GO:0000785">
    <property type="term" value="C:chromatin"/>
    <property type="evidence" value="ECO:0007669"/>
    <property type="project" value="TreeGrafter"/>
</dbReference>
<evidence type="ECO:0000256" key="6">
    <source>
        <dbReference type="ARBA" id="ARBA00023242"/>
    </source>
</evidence>
<keyword evidence="4 7" id="KW-0863">Zinc-finger</keyword>
<dbReference type="OrthoDB" id="10018191at2759"/>
<feature type="compositionally biased region" description="Polar residues" evidence="8">
    <location>
        <begin position="196"/>
        <end position="206"/>
    </location>
</feature>
<dbReference type="CDD" id="cd12148">
    <property type="entry name" value="fungal_TF_MHR"/>
    <property type="match status" value="1"/>
</dbReference>
<evidence type="ECO:0000256" key="3">
    <source>
        <dbReference type="ARBA" id="ARBA00022737"/>
    </source>
</evidence>
<protein>
    <submittedName>
        <fullName evidence="10">Fungal-specific transcription factor domain-containing protein</fullName>
    </submittedName>
</protein>
<dbReference type="GO" id="GO:0006351">
    <property type="term" value="P:DNA-templated transcription"/>
    <property type="evidence" value="ECO:0007669"/>
    <property type="project" value="InterPro"/>
</dbReference>
<dbReference type="InterPro" id="IPR007219">
    <property type="entry name" value="XnlR_reg_dom"/>
</dbReference>
<comment type="caution">
    <text evidence="10">The sequence shown here is derived from an EMBL/GenBank/DDBJ whole genome shotgun (WGS) entry which is preliminary data.</text>
</comment>
<dbReference type="FunFam" id="3.30.160.60:FF:002343">
    <property type="entry name" value="Zinc finger protein 33A"/>
    <property type="match status" value="1"/>
</dbReference>
<evidence type="ECO:0000256" key="4">
    <source>
        <dbReference type="ARBA" id="ARBA00022771"/>
    </source>
</evidence>
<name>A0A5J5F679_9PEZI</name>
<gene>
    <name evidence="10" type="ORF">FN846DRAFT_361131</name>
</gene>
<dbReference type="PANTHER" id="PTHR40626">
    <property type="entry name" value="MIP31509P"/>
    <property type="match status" value="1"/>
</dbReference>
<evidence type="ECO:0000313" key="11">
    <source>
        <dbReference type="Proteomes" id="UP000326924"/>
    </source>
</evidence>
<dbReference type="GO" id="GO:0005634">
    <property type="term" value="C:nucleus"/>
    <property type="evidence" value="ECO:0007669"/>
    <property type="project" value="UniProtKB-SubCell"/>
</dbReference>
<evidence type="ECO:0000256" key="5">
    <source>
        <dbReference type="ARBA" id="ARBA00022833"/>
    </source>
</evidence>
<dbReference type="GO" id="GO:0000981">
    <property type="term" value="F:DNA-binding transcription factor activity, RNA polymerase II-specific"/>
    <property type="evidence" value="ECO:0007669"/>
    <property type="project" value="InterPro"/>
</dbReference>
<dbReference type="PANTHER" id="PTHR40626:SF10">
    <property type="entry name" value="C2H2-TYPE DOMAIN-CONTAINING PROTEIN"/>
    <property type="match status" value="1"/>
</dbReference>